<proteinExistence type="predicted"/>
<name>A0A0F8YHK7_9ZZZZ</name>
<evidence type="ECO:0000256" key="1">
    <source>
        <dbReference type="ARBA" id="ARBA00023125"/>
    </source>
</evidence>
<dbReference type="AlphaFoldDB" id="A0A0F8YHK7"/>
<gene>
    <name evidence="4" type="ORF">LCGC14_2819050</name>
</gene>
<dbReference type="GO" id="GO:0005829">
    <property type="term" value="C:cytosol"/>
    <property type="evidence" value="ECO:0007669"/>
    <property type="project" value="TreeGrafter"/>
</dbReference>
<dbReference type="Pfam" id="PF13560">
    <property type="entry name" value="HTH_31"/>
    <property type="match status" value="1"/>
</dbReference>
<keyword evidence="1" id="KW-0238">DNA-binding</keyword>
<organism evidence="4">
    <name type="scientific">marine sediment metagenome</name>
    <dbReference type="NCBI Taxonomy" id="412755"/>
    <lineage>
        <taxon>unclassified sequences</taxon>
        <taxon>metagenomes</taxon>
        <taxon>ecological metagenomes</taxon>
    </lineage>
</organism>
<reference evidence="4" key="1">
    <citation type="journal article" date="2015" name="Nature">
        <title>Complex archaea that bridge the gap between prokaryotes and eukaryotes.</title>
        <authorList>
            <person name="Spang A."/>
            <person name="Saw J.H."/>
            <person name="Jorgensen S.L."/>
            <person name="Zaremba-Niedzwiedzka K."/>
            <person name="Martijn J."/>
            <person name="Lind A.E."/>
            <person name="van Eijk R."/>
            <person name="Schleper C."/>
            <person name="Guy L."/>
            <person name="Ettema T.J."/>
        </authorList>
    </citation>
    <scope>NUCLEOTIDE SEQUENCE</scope>
</reference>
<dbReference type="InterPro" id="IPR010982">
    <property type="entry name" value="Lambda_DNA-bd_dom_sf"/>
</dbReference>
<feature type="region of interest" description="Disordered" evidence="2">
    <location>
        <begin position="1"/>
        <end position="22"/>
    </location>
</feature>
<dbReference type="PANTHER" id="PTHR46797:SF1">
    <property type="entry name" value="METHYLPHOSPHONATE SYNTHASE"/>
    <property type="match status" value="1"/>
</dbReference>
<comment type="caution">
    <text evidence="4">The sequence shown here is derived from an EMBL/GenBank/DDBJ whole genome shotgun (WGS) entry which is preliminary data.</text>
</comment>
<dbReference type="PANTHER" id="PTHR46797">
    <property type="entry name" value="HTH-TYPE TRANSCRIPTIONAL REGULATOR"/>
    <property type="match status" value="1"/>
</dbReference>
<evidence type="ECO:0000256" key="2">
    <source>
        <dbReference type="SAM" id="MobiDB-lite"/>
    </source>
</evidence>
<evidence type="ECO:0000313" key="4">
    <source>
        <dbReference type="EMBL" id="KKK80882.1"/>
    </source>
</evidence>
<dbReference type="EMBL" id="LAZR01053376">
    <property type="protein sequence ID" value="KKK80882.1"/>
    <property type="molecule type" value="Genomic_DNA"/>
</dbReference>
<sequence length="102" mass="11221">MALGEKLKGRRQRQGLTLGELNKASGVTSSHLGRIERGERTPSAAVLRALAKPLGCTEWELLKEAGYLSPDATDDRLARFKDAVRDEITGTMTDLLEKVDRL</sequence>
<dbReference type="Gene3D" id="1.10.260.40">
    <property type="entry name" value="lambda repressor-like DNA-binding domains"/>
    <property type="match status" value="1"/>
</dbReference>
<feature type="domain" description="HTH cro/C1-type" evidence="3">
    <location>
        <begin position="7"/>
        <end position="62"/>
    </location>
</feature>
<dbReference type="GO" id="GO:0003700">
    <property type="term" value="F:DNA-binding transcription factor activity"/>
    <property type="evidence" value="ECO:0007669"/>
    <property type="project" value="TreeGrafter"/>
</dbReference>
<accession>A0A0F8YHK7</accession>
<dbReference type="SUPFAM" id="SSF47413">
    <property type="entry name" value="lambda repressor-like DNA-binding domains"/>
    <property type="match status" value="1"/>
</dbReference>
<dbReference type="CDD" id="cd00093">
    <property type="entry name" value="HTH_XRE"/>
    <property type="match status" value="1"/>
</dbReference>
<dbReference type="GO" id="GO:0003677">
    <property type="term" value="F:DNA binding"/>
    <property type="evidence" value="ECO:0007669"/>
    <property type="project" value="UniProtKB-KW"/>
</dbReference>
<dbReference type="PROSITE" id="PS50943">
    <property type="entry name" value="HTH_CROC1"/>
    <property type="match status" value="1"/>
</dbReference>
<evidence type="ECO:0000259" key="3">
    <source>
        <dbReference type="PROSITE" id="PS50943"/>
    </source>
</evidence>
<dbReference type="InterPro" id="IPR050807">
    <property type="entry name" value="TransReg_Diox_bact_type"/>
</dbReference>
<protein>
    <recommendedName>
        <fullName evidence="3">HTH cro/C1-type domain-containing protein</fullName>
    </recommendedName>
</protein>
<dbReference type="SMART" id="SM00530">
    <property type="entry name" value="HTH_XRE"/>
    <property type="match status" value="1"/>
</dbReference>
<dbReference type="InterPro" id="IPR001387">
    <property type="entry name" value="Cro/C1-type_HTH"/>
</dbReference>